<gene>
    <name evidence="1" type="ORF">SADUNF_Sadunf18G0092300</name>
</gene>
<comment type="caution">
    <text evidence="1">The sequence shown here is derived from an EMBL/GenBank/DDBJ whole genome shotgun (WGS) entry which is preliminary data.</text>
</comment>
<proteinExistence type="predicted"/>
<organism evidence="1 2">
    <name type="scientific">Salix dunnii</name>
    <dbReference type="NCBI Taxonomy" id="1413687"/>
    <lineage>
        <taxon>Eukaryota</taxon>
        <taxon>Viridiplantae</taxon>
        <taxon>Streptophyta</taxon>
        <taxon>Embryophyta</taxon>
        <taxon>Tracheophyta</taxon>
        <taxon>Spermatophyta</taxon>
        <taxon>Magnoliopsida</taxon>
        <taxon>eudicotyledons</taxon>
        <taxon>Gunneridae</taxon>
        <taxon>Pentapetalae</taxon>
        <taxon>rosids</taxon>
        <taxon>fabids</taxon>
        <taxon>Malpighiales</taxon>
        <taxon>Salicaceae</taxon>
        <taxon>Saliceae</taxon>
        <taxon>Salix</taxon>
    </lineage>
</organism>
<dbReference type="AlphaFoldDB" id="A0A835J3G7"/>
<evidence type="ECO:0000313" key="1">
    <source>
        <dbReference type="EMBL" id="KAF9662803.1"/>
    </source>
</evidence>
<sequence length="221" mass="24532">MSPRLFLRIKYVSWLRKTSGTTTFQLVQCTAAIAMSLFVSGFWNDSFVEMTSTQLIGRDANFIVALEAVTFAQSPSPFLLKTGIALFTKFPPISKTNPHADKNLELLGTCTASHVATVVSEFNNALQCSLNPDYELFHAPVAIPSSLLHCRIRFLSVGLRQTVYSYGVLQKSENEAEIRLDSKWGELPGEEHPEPIPVLAGLNSGKWVVKVMSAYEPYTWA</sequence>
<protein>
    <submittedName>
        <fullName evidence="1">Uncharacterized protein</fullName>
    </submittedName>
</protein>
<name>A0A835J3G7_9ROSI</name>
<reference evidence="1 2" key="1">
    <citation type="submission" date="2020-10" db="EMBL/GenBank/DDBJ databases">
        <title>Plant Genome Project.</title>
        <authorList>
            <person name="Zhang R.-G."/>
        </authorList>
    </citation>
    <scope>NUCLEOTIDE SEQUENCE [LARGE SCALE GENOMIC DNA]</scope>
    <source>
        <strain evidence="1">FAFU-HL-1</strain>
        <tissue evidence="1">Leaf</tissue>
    </source>
</reference>
<accession>A0A835J3G7</accession>
<keyword evidence="2" id="KW-1185">Reference proteome</keyword>
<dbReference type="Proteomes" id="UP000657918">
    <property type="component" value="Unassembled WGS sequence"/>
</dbReference>
<dbReference type="EMBL" id="JADGMS010000018">
    <property type="protein sequence ID" value="KAF9662803.1"/>
    <property type="molecule type" value="Genomic_DNA"/>
</dbReference>
<evidence type="ECO:0000313" key="2">
    <source>
        <dbReference type="Proteomes" id="UP000657918"/>
    </source>
</evidence>